<dbReference type="Proteomes" id="UP000535908">
    <property type="component" value="Unassembled WGS sequence"/>
</dbReference>
<dbReference type="RefSeq" id="WP_185410366.1">
    <property type="nucleotide sequence ID" value="NZ_JAARRE010000008.1"/>
</dbReference>
<evidence type="ECO:0000256" key="1">
    <source>
        <dbReference type="SAM" id="Phobius"/>
    </source>
</evidence>
<gene>
    <name evidence="2" type="ORF">HCA69_10990</name>
</gene>
<sequence length="269" mass="30688">MLAVIVTGTCQMFILAIGTNILLKKVLSKIEVLIVGTILAIGGLILLATVQYFALIYAIGVLVAVLRFKKASWFMAIVAPITSLLIMIVSDYTIIWSTIMLQVEYQDLLMNTPFVYSAFQSAIMLLYIFIAAQFFTRLKSNYLVLILLVVTIVIIYIFIYIGSLYEFPTDILTIFTILFTTFSVLTGIVFVVVTKIIQSHIENQEREVELNHLKDYTSRMEHMYIEMSLFKHDYINILVSLQGYISSGNQQELETYFKKTIVPLNKKIL</sequence>
<evidence type="ECO:0000313" key="3">
    <source>
        <dbReference type="Proteomes" id="UP000535908"/>
    </source>
</evidence>
<keyword evidence="1" id="KW-1133">Transmembrane helix</keyword>
<protein>
    <submittedName>
        <fullName evidence="2">Uncharacterized protein</fullName>
    </submittedName>
</protein>
<keyword evidence="1" id="KW-0472">Membrane</keyword>
<dbReference type="AlphaFoldDB" id="A0A7X1CQC6"/>
<evidence type="ECO:0000313" key="2">
    <source>
        <dbReference type="EMBL" id="MBC1936896.1"/>
    </source>
</evidence>
<dbReference type="PANTHER" id="PTHR40448">
    <property type="entry name" value="TWO-COMPONENT SENSOR HISTIDINE KINASE"/>
    <property type="match status" value="1"/>
</dbReference>
<feature type="transmembrane region" description="Helical" evidence="1">
    <location>
        <begin position="171"/>
        <end position="193"/>
    </location>
</feature>
<feature type="transmembrane region" description="Helical" evidence="1">
    <location>
        <begin position="114"/>
        <end position="135"/>
    </location>
</feature>
<name>A0A7X1CQC6_9LIST</name>
<keyword evidence="1" id="KW-0812">Transmembrane</keyword>
<proteinExistence type="predicted"/>
<organism evidence="2 3">
    <name type="scientific">Listeria grandensis</name>
    <dbReference type="NCBI Taxonomy" id="1494963"/>
    <lineage>
        <taxon>Bacteria</taxon>
        <taxon>Bacillati</taxon>
        <taxon>Bacillota</taxon>
        <taxon>Bacilli</taxon>
        <taxon>Bacillales</taxon>
        <taxon>Listeriaceae</taxon>
        <taxon>Listeria</taxon>
    </lineage>
</organism>
<comment type="caution">
    <text evidence="2">The sequence shown here is derived from an EMBL/GenBank/DDBJ whole genome shotgun (WGS) entry which is preliminary data.</text>
</comment>
<feature type="transmembrane region" description="Helical" evidence="1">
    <location>
        <begin position="73"/>
        <end position="94"/>
    </location>
</feature>
<dbReference type="PANTHER" id="PTHR40448:SF1">
    <property type="entry name" value="TWO-COMPONENT SENSOR HISTIDINE KINASE"/>
    <property type="match status" value="1"/>
</dbReference>
<accession>A0A7X1CQC6</accession>
<feature type="transmembrane region" description="Helical" evidence="1">
    <location>
        <begin position="33"/>
        <end position="66"/>
    </location>
</feature>
<dbReference type="GO" id="GO:0042802">
    <property type="term" value="F:identical protein binding"/>
    <property type="evidence" value="ECO:0007669"/>
    <property type="project" value="TreeGrafter"/>
</dbReference>
<dbReference type="EMBL" id="JAARWN010000011">
    <property type="protein sequence ID" value="MBC1936896.1"/>
    <property type="molecule type" value="Genomic_DNA"/>
</dbReference>
<reference evidence="2 3" key="1">
    <citation type="submission" date="2020-03" db="EMBL/GenBank/DDBJ databases">
        <title>Soil Listeria distribution.</title>
        <authorList>
            <person name="Liao J."/>
            <person name="Wiedmann M."/>
        </authorList>
    </citation>
    <scope>NUCLEOTIDE SEQUENCE [LARGE SCALE GENOMIC DNA]</scope>
    <source>
        <strain evidence="2 3">FSL L7-0741</strain>
    </source>
</reference>
<feature type="transmembrane region" description="Helical" evidence="1">
    <location>
        <begin position="142"/>
        <end position="165"/>
    </location>
</feature>